<sequence>MNIILTQDPKFMLRFATPDDAGLVVSLMEKLGASRKKMAGKITATEEGIRRLLSDKKGEAVFGIHGGQTVGLVYFYQTSSAFTGQSGLHIDGFLIDETLRFKGPGKAMMAFMARLALDRGCQQLEWGCLDWNKPTVRFSRRLGSHGVDTQTLYQFAPDQLKACAAQF</sequence>
<dbReference type="RefSeq" id="WP_349280833.1">
    <property type="nucleotide sequence ID" value="NZ_CBCSCU010000001.1"/>
</dbReference>
<dbReference type="Pfam" id="PF00583">
    <property type="entry name" value="Acetyltransf_1"/>
    <property type="match status" value="1"/>
</dbReference>
<dbReference type="CDD" id="cd04301">
    <property type="entry name" value="NAT_SF"/>
    <property type="match status" value="1"/>
</dbReference>
<reference evidence="4" key="1">
    <citation type="submission" date="2024-05" db="EMBL/GenBank/DDBJ databases">
        <authorList>
            <person name="Bunk B."/>
            <person name="Swiderski J."/>
            <person name="Sproer C."/>
            <person name="Thiel V."/>
        </authorList>
    </citation>
    <scope>NUCLEOTIDE SEQUENCE</scope>
    <source>
        <strain evidence="4">DSM 17735</strain>
    </source>
</reference>
<dbReference type="InterPro" id="IPR016181">
    <property type="entry name" value="Acyl_CoA_acyltransferase"/>
</dbReference>
<feature type="domain" description="N-acetyltransferase" evidence="3">
    <location>
        <begin position="11"/>
        <end position="167"/>
    </location>
</feature>
<proteinExistence type="predicted"/>
<dbReference type="PANTHER" id="PTHR10545">
    <property type="entry name" value="DIAMINE N-ACETYLTRANSFERASE"/>
    <property type="match status" value="1"/>
</dbReference>
<keyword evidence="1" id="KW-0808">Transferase</keyword>
<dbReference type="Gene3D" id="3.40.630.30">
    <property type="match status" value="1"/>
</dbReference>
<organism evidence="4">
    <name type="scientific">Polaromonas hydrogenivorans</name>
    <dbReference type="NCBI Taxonomy" id="335476"/>
    <lineage>
        <taxon>Bacteria</taxon>
        <taxon>Pseudomonadati</taxon>
        <taxon>Pseudomonadota</taxon>
        <taxon>Betaproteobacteria</taxon>
        <taxon>Burkholderiales</taxon>
        <taxon>Comamonadaceae</taxon>
        <taxon>Polaromonas</taxon>
    </lineage>
</organism>
<evidence type="ECO:0000256" key="1">
    <source>
        <dbReference type="ARBA" id="ARBA00022679"/>
    </source>
</evidence>
<accession>A0AAU7LV13</accession>
<evidence type="ECO:0000259" key="3">
    <source>
        <dbReference type="PROSITE" id="PS51186"/>
    </source>
</evidence>
<dbReference type="InterPro" id="IPR000182">
    <property type="entry name" value="GNAT_dom"/>
</dbReference>
<dbReference type="InterPro" id="IPR051016">
    <property type="entry name" value="Diverse_Substrate_AcTransf"/>
</dbReference>
<evidence type="ECO:0000256" key="2">
    <source>
        <dbReference type="ARBA" id="ARBA00023315"/>
    </source>
</evidence>
<protein>
    <submittedName>
        <fullName evidence="4">GNAT family N-acetyltransferase</fullName>
    </submittedName>
</protein>
<dbReference type="PANTHER" id="PTHR10545:SF29">
    <property type="entry name" value="GH14572P-RELATED"/>
    <property type="match status" value="1"/>
</dbReference>
<dbReference type="SUPFAM" id="SSF55729">
    <property type="entry name" value="Acyl-CoA N-acyltransferases (Nat)"/>
    <property type="match status" value="1"/>
</dbReference>
<keyword evidence="2" id="KW-0012">Acyltransferase</keyword>
<dbReference type="AlphaFoldDB" id="A0AAU7LV13"/>
<dbReference type="EMBL" id="CP157675">
    <property type="protein sequence ID" value="XBP71455.1"/>
    <property type="molecule type" value="Genomic_DNA"/>
</dbReference>
<dbReference type="GO" id="GO:0008080">
    <property type="term" value="F:N-acetyltransferase activity"/>
    <property type="evidence" value="ECO:0007669"/>
    <property type="project" value="TreeGrafter"/>
</dbReference>
<name>A0AAU7LV13_9BURK</name>
<dbReference type="PROSITE" id="PS51186">
    <property type="entry name" value="GNAT"/>
    <property type="match status" value="1"/>
</dbReference>
<evidence type="ECO:0000313" key="4">
    <source>
        <dbReference type="EMBL" id="XBP71455.1"/>
    </source>
</evidence>
<gene>
    <name evidence="4" type="ORF">ABLV49_06575</name>
</gene>